<dbReference type="OrthoDB" id="342131at2759"/>
<organism evidence="3 4">
    <name type="scientific">Cylindrobasidium torrendii FP15055 ss-10</name>
    <dbReference type="NCBI Taxonomy" id="1314674"/>
    <lineage>
        <taxon>Eukaryota</taxon>
        <taxon>Fungi</taxon>
        <taxon>Dikarya</taxon>
        <taxon>Basidiomycota</taxon>
        <taxon>Agaricomycotina</taxon>
        <taxon>Agaricomycetes</taxon>
        <taxon>Agaricomycetidae</taxon>
        <taxon>Agaricales</taxon>
        <taxon>Marasmiineae</taxon>
        <taxon>Physalacriaceae</taxon>
        <taxon>Cylindrobasidium</taxon>
    </lineage>
</organism>
<dbReference type="PANTHER" id="PTHR13950">
    <property type="entry name" value="RABCONNECTIN-RELATED"/>
    <property type="match status" value="1"/>
</dbReference>
<proteinExistence type="predicted"/>
<name>A0A0D7BKL9_9AGAR</name>
<reference evidence="3 4" key="1">
    <citation type="journal article" date="2015" name="Fungal Genet. Biol.">
        <title>Evolution of novel wood decay mechanisms in Agaricales revealed by the genome sequences of Fistulina hepatica and Cylindrobasidium torrendii.</title>
        <authorList>
            <person name="Floudas D."/>
            <person name="Held B.W."/>
            <person name="Riley R."/>
            <person name="Nagy L.G."/>
            <person name="Koehler G."/>
            <person name="Ransdell A.S."/>
            <person name="Younus H."/>
            <person name="Chow J."/>
            <person name="Chiniquy J."/>
            <person name="Lipzen A."/>
            <person name="Tritt A."/>
            <person name="Sun H."/>
            <person name="Haridas S."/>
            <person name="LaButti K."/>
            <person name="Ohm R.A."/>
            <person name="Kues U."/>
            <person name="Blanchette R.A."/>
            <person name="Grigoriev I.V."/>
            <person name="Minto R.E."/>
            <person name="Hibbett D.S."/>
        </authorList>
    </citation>
    <scope>NUCLEOTIDE SEQUENCE [LARGE SCALE GENOMIC DNA]</scope>
    <source>
        <strain evidence="3 4">FP15055 ss-10</strain>
    </source>
</reference>
<dbReference type="STRING" id="1314674.A0A0D7BKL9"/>
<feature type="domain" description="RAVE complex protein Rav1 C-terminal" evidence="2">
    <location>
        <begin position="560"/>
        <end position="1190"/>
    </location>
</feature>
<evidence type="ECO:0000313" key="3">
    <source>
        <dbReference type="EMBL" id="KIY70161.1"/>
    </source>
</evidence>
<feature type="compositionally biased region" description="Basic and acidic residues" evidence="1">
    <location>
        <begin position="763"/>
        <end position="772"/>
    </location>
</feature>
<keyword evidence="4" id="KW-1185">Reference proteome</keyword>
<gene>
    <name evidence="3" type="ORF">CYLTODRAFT_348194</name>
</gene>
<feature type="region of interest" description="Disordered" evidence="1">
    <location>
        <begin position="1247"/>
        <end position="1279"/>
    </location>
</feature>
<dbReference type="PANTHER" id="PTHR13950:SF9">
    <property type="entry name" value="RABCONNECTIN-3A"/>
    <property type="match status" value="1"/>
</dbReference>
<accession>A0A0D7BKL9</accession>
<evidence type="ECO:0000259" key="2">
    <source>
        <dbReference type="Pfam" id="PF12234"/>
    </source>
</evidence>
<dbReference type="GO" id="GO:0007035">
    <property type="term" value="P:vacuolar acidification"/>
    <property type="evidence" value="ECO:0007669"/>
    <property type="project" value="TreeGrafter"/>
</dbReference>
<sequence>MLTLQNTYAGAPNARLHYLALPNETLLLYPSADAVLILNAATLQLVRALAFWEAFPSLIHTKESISCISVDSNMKLVVAAMGDRIVSWSLSGSKNDIWHIHSTLKLPAHAKVTAMHNQSGLLAIATETSLAVYTLIMDVNLLTWSQKWIVQLRSPPSLIRFAPSLMSISVTWAGNNAVTLFSTTTGRQTQAIPHPLPVSHIIWRDSADNLVFITVTQDSTLRVFMPVLDNPEYLQLHASVDLHSIEQTSKISSIFYLGGQVLTSALSRMTFETDDALTRRLQDVRDEGWELFLRILEDGSATLTAMANIDRKPPTLIKQFTLQHYPPATFPNLPSYLYLLPKPNSSNALLISTAPLLSYEVDLTKFFDARAEGLRQLARGPVRMDDDDAEITAFTRTPEGKGLVISRSNGVQQVWRLGNAGLEFVARTEKQAVVLDEGRSYDLYDPNAQALLHNSEDDRRTQLPKIEAFYTLPSRTGRDFIIAVTATMDIVLVRPGQKARISKLPIEDIVAVLPVDPMAWGLSHHWVAHDVLLSVSREGVLAFWIPEDAEGAASQEEGSDEGVVWTCTGTVKTGKTGIKKARCSSAKKTALVVPVQDGDELTVWDSKESEFASGLEYQFVFSEAINDLDWTSTPDMQSILAVGFKHHVELLCQQRSTYFDPGVGWAICWKIDLSGTVPYPISDSIWLADGRLLIGAGYQMYLYGQDVKSVYGGNTLFDYVARQNGPLPDYHPQMLLQCLLWRKVDVVKEAIVRLAKDVLGDGRQEVRQRQSDAESLPPERYWSDAGERGGHKKRYTQLFNGPLGNGYSDEPAFSRTVVTKLIEALEEVPLQHLTPNEHAHLLVLIQTTLEIDEQRRSLDANGLRFLTSMRSFYILNRRVTSAVASTLTTMPRGTGKRERLRYRDMVWAFFSESQGLLLSSSISACEGKMGWGDARALGLPVWYTSQEGFKSQLENIARTEYLVDRDPTTCSLLYFALGKVKLVHGLWRQASWHKEQAQMLKFLSNDFSEPRWRTAALKNAYALLGKRRFEYGAAFFLLGGALKDAVNICIRQLDDFQAAVAIARVVEGSNEGPILKEILRGHVLPLAFRKGNRWLAAWAFWLLHQRDLSVRVLVTPLQDLVSALDVSVKEIGEPHYDDPSLALLFRQLRSKTLQAAKGTSEISGHVEFKFVLQIARVFCRMGCHVLALDLVRSWSFDAPPPLPKSMEVGAPPTSPTMSRMVPHFATGKMRRQPSMLIDMDVLGNGSSGSVDEQGVSEPVKSGDAKSEEELPPKKAGLGSLMKSAKQDVNVPEFDMGAFGF</sequence>
<dbReference type="InterPro" id="IPR052208">
    <property type="entry name" value="DmX-like/RAVE_component"/>
</dbReference>
<evidence type="ECO:0000256" key="1">
    <source>
        <dbReference type="SAM" id="MobiDB-lite"/>
    </source>
</evidence>
<dbReference type="SUPFAM" id="SSF50969">
    <property type="entry name" value="YVTN repeat-like/Quinoprotein amine dehydrogenase"/>
    <property type="match status" value="1"/>
</dbReference>
<feature type="region of interest" description="Disordered" evidence="1">
    <location>
        <begin position="763"/>
        <end position="788"/>
    </location>
</feature>
<dbReference type="InterPro" id="IPR011044">
    <property type="entry name" value="Quino_amine_DH_bsu"/>
</dbReference>
<dbReference type="InterPro" id="IPR022033">
    <property type="entry name" value="Rav1p_C"/>
</dbReference>
<evidence type="ECO:0000313" key="4">
    <source>
        <dbReference type="Proteomes" id="UP000054007"/>
    </source>
</evidence>
<dbReference type="GO" id="GO:0043291">
    <property type="term" value="C:RAVE complex"/>
    <property type="evidence" value="ECO:0007669"/>
    <property type="project" value="TreeGrafter"/>
</dbReference>
<dbReference type="Proteomes" id="UP000054007">
    <property type="component" value="Unassembled WGS sequence"/>
</dbReference>
<protein>
    <recommendedName>
        <fullName evidence="2">RAVE complex protein Rav1 C-terminal domain-containing protein</fullName>
    </recommendedName>
</protein>
<dbReference type="EMBL" id="KN880472">
    <property type="protein sequence ID" value="KIY70161.1"/>
    <property type="molecule type" value="Genomic_DNA"/>
</dbReference>
<feature type="compositionally biased region" description="Basic and acidic residues" evidence="1">
    <location>
        <begin position="1260"/>
        <end position="1272"/>
    </location>
</feature>
<dbReference type="Pfam" id="PF12234">
    <property type="entry name" value="Rav1p_C"/>
    <property type="match status" value="1"/>
</dbReference>